<accession>A0A8H3R417</accession>
<protein>
    <recommendedName>
        <fullName evidence="4">Hsp70 family protein</fullName>
    </recommendedName>
</protein>
<proteinExistence type="predicted"/>
<feature type="coiled-coil region" evidence="1">
    <location>
        <begin position="414"/>
        <end position="942"/>
    </location>
</feature>
<dbReference type="InterPro" id="IPR043129">
    <property type="entry name" value="ATPase_NBD"/>
</dbReference>
<dbReference type="AlphaFoldDB" id="A0A8H3R417"/>
<dbReference type="PANTHER" id="PTHR14187:SF5">
    <property type="entry name" value="HEAT SHOCK 70 KDA PROTEIN 12A"/>
    <property type="match status" value="1"/>
</dbReference>
<sequence>MSRSANYRFVVGIELGTTHSGFGYAHMSLSKNITIYVDWNDGAKVKVPTVLSYDDKYKNVQLWGLPALVELEERKIGRAQNISNPKRKHLELFKLLLDKMEIEPTLSHEKVITDYLHKLGEVVKEAICGHWKNWKEAFIVLTVPDNYKISERTMRKCVIRAGLLSDDCRQNFKLITESEAIALFCTKYLKQHNLSVGEKFIIVECEDATIKLTTRQLSIDEKLSDILEKIEDSNCGGNFVYQKFLKFLEHEVGSTSINLFGENHPQQLKHLQSKFKRDIMMRFTGVQSEFDPDVYFDLEEYCPALIRYCEGEYRANMIEADWSIYLGFEDVKAMFDPIIKRIIQLIDSQLRLCNNGCFALLLIGELGRSKYLQLRIKEKFSERVQLIHIPPFSEDIIIKGAVQYGLNYGEIYSNNNIQDTSKKLKEEKENLQIALKELNEKLQSAFKEEKEKLQRTLKEEKEKLQSALKEEEEKLNDANQLYNNLQEEHDNLMRKYNEKANQHQMIVENLKNDIKVLRDEVLVSNNNFDKYKSLYDSLKEEYNDATSKYEEETNKHLNIIENLKMNIQQLYIYIRIKLQEQRENQMQNKLQEKIRTSNDDLNKYQLLYENLQIKYDDTTNKYNQEKNQHQKIIENLESNIKEIEDKYLKNIQQLENQINDISQQHQSKIKLQEQRENQMQNRLQDEIRASNNDLNKYKLLYENLQINYDDATNKYNEEKNHHQKIVENLENNIKEIEDKYLKNIQQLENQINDLNRQHQSKIKLQEQRENQMQNKLQNEIQASNNDLNNYKLLYDNLQKNHDDVMNKYNEEKIHHQIIVENMKIDFKETKDKYLKNIQQLENQISDINQQHQTKIKLQEQQINQLQQSIELKETQLQSLEKEKDELNAENDSLYQRNTNLTNQLENTLSDQSDDADQNQNYVMNLNNDISELNNNLKEYVTELNQDVIVNIEEIRKLLLLYKCPTKITNQKDCLLLIQAVLQRHIIETIFSDATKYFQSTGKSGQDYLESDIINKASLLSTLLANASKYRTGSDEIIRVASTNLHKQVYLILDNCGFTDIKSNTIFEHPFITFCKKKLNNTMNELRIIKGQQEKIAVENLAATIIREVIKIFWFRLKVYEPFVLQYVWIPYNAKVNEKFMEGENFDDNDNENLYVDLCYFPLIGRDFTSNNHKVYVPAKVFVRKNQ</sequence>
<reference evidence="2" key="1">
    <citation type="submission" date="2019-10" db="EMBL/GenBank/DDBJ databases">
        <title>Conservation and host-specific expression of non-tandemly repeated heterogenous ribosome RNA gene in arbuscular mycorrhizal fungi.</title>
        <authorList>
            <person name="Maeda T."/>
            <person name="Kobayashi Y."/>
            <person name="Nakagawa T."/>
            <person name="Ezawa T."/>
            <person name="Yamaguchi K."/>
            <person name="Bino T."/>
            <person name="Nishimoto Y."/>
            <person name="Shigenobu S."/>
            <person name="Kawaguchi M."/>
        </authorList>
    </citation>
    <scope>NUCLEOTIDE SEQUENCE</scope>
    <source>
        <strain evidence="2">HR1</strain>
    </source>
</reference>
<comment type="caution">
    <text evidence="2">The sequence shown here is derived from an EMBL/GenBank/DDBJ whole genome shotgun (WGS) entry which is preliminary data.</text>
</comment>
<dbReference type="Gene3D" id="3.30.420.40">
    <property type="match status" value="1"/>
</dbReference>
<keyword evidence="1" id="KW-0175">Coiled coil</keyword>
<evidence type="ECO:0000313" key="2">
    <source>
        <dbReference type="EMBL" id="GET02604.1"/>
    </source>
</evidence>
<evidence type="ECO:0008006" key="4">
    <source>
        <dbReference type="Google" id="ProtNLM"/>
    </source>
</evidence>
<evidence type="ECO:0000313" key="3">
    <source>
        <dbReference type="Proteomes" id="UP000615446"/>
    </source>
</evidence>
<evidence type="ECO:0000256" key="1">
    <source>
        <dbReference type="SAM" id="Coils"/>
    </source>
</evidence>
<gene>
    <name evidence="2" type="ORF">RCL2_002898200</name>
</gene>
<name>A0A8H3R417_9GLOM</name>
<organism evidence="2 3">
    <name type="scientific">Rhizophagus clarus</name>
    <dbReference type="NCBI Taxonomy" id="94130"/>
    <lineage>
        <taxon>Eukaryota</taxon>
        <taxon>Fungi</taxon>
        <taxon>Fungi incertae sedis</taxon>
        <taxon>Mucoromycota</taxon>
        <taxon>Glomeromycotina</taxon>
        <taxon>Glomeromycetes</taxon>
        <taxon>Glomerales</taxon>
        <taxon>Glomeraceae</taxon>
        <taxon>Rhizophagus</taxon>
    </lineage>
</organism>
<dbReference type="EMBL" id="BLAL01000313">
    <property type="protein sequence ID" value="GET02604.1"/>
    <property type="molecule type" value="Genomic_DNA"/>
</dbReference>
<dbReference type="SUPFAM" id="SSF53067">
    <property type="entry name" value="Actin-like ATPase domain"/>
    <property type="match status" value="1"/>
</dbReference>
<dbReference type="PANTHER" id="PTHR14187">
    <property type="entry name" value="ALPHA KINASE/ELONGATION FACTOR 2 KINASE"/>
    <property type="match status" value="1"/>
</dbReference>
<dbReference type="OrthoDB" id="2324719at2759"/>
<dbReference type="Proteomes" id="UP000615446">
    <property type="component" value="Unassembled WGS sequence"/>
</dbReference>